<proteinExistence type="predicted"/>
<sequence>MDKLALMLFRSGKSSSFNQSQLRLPYDIAWRTQSWDLPATMFVPESSDRSIYAALRAIHRSRDVEETRRVVGNIEREEVISIQTFSLEDVHGLRKKMKELLSLREISRWCNVYLPMVNSEASSVDRYQSFLEVPAHIEPEMTEQIMSVRLSLIRSARQQDEWQLGDMVASRGRFLLQLERGCLQQLGLLARERKDLNGAIKILAEQQSLTAIDAADHVTEFAEVLWLQGDHGLAIDQLKNTLGVSGAAVKSSAEKGKSSLNPVVHSKILSRVGQWMAEAKQAHPEVIYKEYFVRSYEIIHGDGASPLPEEKALIYSRFACFTDQEYERILHLSELEQRHLVQQHWAFETKQSDVLAQNSRKGSTGLSARPKTQQGNSGLLGEHTIYKDFDAIKRQYLEFAIVMYARSMTYSEKYNDSVHRLCALWLANSADNQTNNGIKAWMLNVPTHKFAFLASQLTARLDAENDKSVFQEVLTFLLTKLCEQHPFHIMYQVITLARAVQSHTKTINSSRNGKPRGVNGRELAAFNLLTRIRSIPKRTAQISDMECFANASVSWCDYKQERGKVKEYQVPANAPLAGLKDLCIPVPTQHIPFDLTFSYARSYDKGPAFIQSYERTFTLAGGLHMPKIMFKNDDDLRQDSVMEQVFSLVNTLLLRDEATAKRELRFKTYTVLPLANSTGIIEFVPDSIGIGDWLGDAHKRYRPSDISPTEFRNDMRAIQQNRENPNPELIKRFVNNRAFFKPVMRHFFTDMRNDPIGEILHIDLGIAFDQGEDLGIPERVPFRLTADIIDGLGSFGLEGVYKRCCEQTLRLLREKADLILAVLEVFKHDPLQKWKADFDKVHKMQGGAAAKAHKNKMEAHASELATLALDRVRTKLLNTTSVEYTVNELIRIATDPANLATIFHGKMADVWQ</sequence>
<accession>A0ACC2UXQ9</accession>
<organism evidence="1 2">
    <name type="scientific">Naganishia cerealis</name>
    <dbReference type="NCBI Taxonomy" id="610337"/>
    <lineage>
        <taxon>Eukaryota</taxon>
        <taxon>Fungi</taxon>
        <taxon>Dikarya</taxon>
        <taxon>Basidiomycota</taxon>
        <taxon>Agaricomycotina</taxon>
        <taxon>Tremellomycetes</taxon>
        <taxon>Filobasidiales</taxon>
        <taxon>Filobasidiaceae</taxon>
        <taxon>Naganishia</taxon>
    </lineage>
</organism>
<evidence type="ECO:0000313" key="1">
    <source>
        <dbReference type="EMBL" id="KAJ9091685.1"/>
    </source>
</evidence>
<evidence type="ECO:0000313" key="2">
    <source>
        <dbReference type="Proteomes" id="UP001241377"/>
    </source>
</evidence>
<dbReference type="Proteomes" id="UP001241377">
    <property type="component" value="Unassembled WGS sequence"/>
</dbReference>
<name>A0ACC2UXQ9_9TREE</name>
<protein>
    <submittedName>
        <fullName evidence="1">Uncharacterized protein</fullName>
    </submittedName>
</protein>
<comment type="caution">
    <text evidence="1">The sequence shown here is derived from an EMBL/GenBank/DDBJ whole genome shotgun (WGS) entry which is preliminary data.</text>
</comment>
<dbReference type="EMBL" id="JASBWR010000145">
    <property type="protein sequence ID" value="KAJ9091685.1"/>
    <property type="molecule type" value="Genomic_DNA"/>
</dbReference>
<keyword evidence="2" id="KW-1185">Reference proteome</keyword>
<reference evidence="1" key="1">
    <citation type="submission" date="2023-04" db="EMBL/GenBank/DDBJ databases">
        <title>Draft Genome sequencing of Naganishia species isolated from polar environments using Oxford Nanopore Technology.</title>
        <authorList>
            <person name="Leo P."/>
            <person name="Venkateswaran K."/>
        </authorList>
    </citation>
    <scope>NUCLEOTIDE SEQUENCE</scope>
    <source>
        <strain evidence="1">MNA-CCFEE 5261</strain>
    </source>
</reference>
<gene>
    <name evidence="1" type="ORF">QFC19_008976</name>
</gene>